<dbReference type="RefSeq" id="WP_093228139.1">
    <property type="nucleotide sequence ID" value="NZ_FORR01000002.1"/>
</dbReference>
<keyword evidence="3" id="KW-1185">Reference proteome</keyword>
<proteinExistence type="predicted"/>
<evidence type="ECO:0000313" key="3">
    <source>
        <dbReference type="Proteomes" id="UP000199545"/>
    </source>
</evidence>
<dbReference type="STRING" id="46223.SAMN05421852_102305"/>
<reference evidence="2 3" key="1">
    <citation type="submission" date="2016-10" db="EMBL/GenBank/DDBJ databases">
        <authorList>
            <person name="de Groot N.N."/>
        </authorList>
    </citation>
    <scope>NUCLEOTIDE SEQUENCE [LARGE SCALE GENOMIC DNA]</scope>
    <source>
        <strain evidence="2 3">DSM 44778</strain>
    </source>
</reference>
<dbReference type="Proteomes" id="UP000199545">
    <property type="component" value="Unassembled WGS sequence"/>
</dbReference>
<dbReference type="AlphaFoldDB" id="A0A1I3LSB6"/>
<evidence type="ECO:0000256" key="1">
    <source>
        <dbReference type="SAM" id="MobiDB-lite"/>
    </source>
</evidence>
<accession>A0A1I3LSB6</accession>
<gene>
    <name evidence="2" type="ORF">SAMN05421852_102305</name>
</gene>
<evidence type="ECO:0000313" key="2">
    <source>
        <dbReference type="EMBL" id="SFI87632.1"/>
    </source>
</evidence>
<feature type="region of interest" description="Disordered" evidence="1">
    <location>
        <begin position="62"/>
        <end position="81"/>
    </location>
</feature>
<sequence>MSKQPDFKEFKTVESMRNEILPEEFPEGPYGSSRNEKLGKNSPWEADQYRVSAFTYENREFHEDLQRQIPGSHPLHDDPDQ</sequence>
<feature type="region of interest" description="Disordered" evidence="1">
    <location>
        <begin position="13"/>
        <end position="43"/>
    </location>
</feature>
<name>A0A1I3LSB6_9BACL</name>
<evidence type="ECO:0008006" key="4">
    <source>
        <dbReference type="Google" id="ProtNLM"/>
    </source>
</evidence>
<dbReference type="EMBL" id="FORR01000002">
    <property type="protein sequence ID" value="SFI87632.1"/>
    <property type="molecule type" value="Genomic_DNA"/>
</dbReference>
<dbReference type="OrthoDB" id="2376226at2"/>
<protein>
    <recommendedName>
        <fullName evidence="4">Cytosolic protein</fullName>
    </recommendedName>
</protein>
<organism evidence="2 3">
    <name type="scientific">Thermoflavimicrobium dichotomicum</name>
    <dbReference type="NCBI Taxonomy" id="46223"/>
    <lineage>
        <taxon>Bacteria</taxon>
        <taxon>Bacillati</taxon>
        <taxon>Bacillota</taxon>
        <taxon>Bacilli</taxon>
        <taxon>Bacillales</taxon>
        <taxon>Thermoactinomycetaceae</taxon>
        <taxon>Thermoflavimicrobium</taxon>
    </lineage>
</organism>